<dbReference type="Pfam" id="PF13385">
    <property type="entry name" value="Laminin_G_3"/>
    <property type="match status" value="1"/>
</dbReference>
<dbReference type="InterPro" id="IPR012334">
    <property type="entry name" value="Pectin_lyas_fold"/>
</dbReference>
<dbReference type="NCBIfam" id="TIGR03804">
    <property type="entry name" value="para_beta_helix"/>
    <property type="match status" value="1"/>
</dbReference>
<gene>
    <name evidence="4" type="ORF">V8G56_00420</name>
</gene>
<evidence type="ECO:0000313" key="5">
    <source>
        <dbReference type="Proteomes" id="UP001610104"/>
    </source>
</evidence>
<sequence length="890" mass="98732">MRSCSIFLLLYILTFNGYAQFQPAPSFFRTPRATPLIELNATQTIFVSNYGAVANDGNNDIAGITAAIQAAVSLATSQNPVRLVFENGTYDLMPTSGTHSLSMTNANGILWDGQGAVFLIHNPVVGFLSLLRCSNTIIKDLSVDYSTLPFTQGKITNVDAANGFFEFVVDDNFPLPVESHFTNAPQRWGMIKNSKGGIKEGTRNLIPHNRFFELVGTRTYKYANQSSSTLSNVEVSDYFVHIARYNGSTIILNDGGKNLTYLNVTGYASPAGSFNARNSEEWNVINCKIKLKEGRVNSSNADAIHVSGGKIGPWVENSLFEGFADDCMNLKYTKRQIKEVHSPTEITVQFLTEVNDNLEFYNPRDGVFLGSATVTNVQNLGGNQYKLTLSSSINITNVDATDHQLTDKAYIETKSNESFVFRNNIVRNSRRYGILVQSKYAIIENNLFQNLSGSGIRIENGVDWGEGFRADNIEIKNNRFENCGYDTDYILDSNSASIAVDFAKLGTPCSLSNTWCGTETSSWKAHSNIRIIDNTILYNKKGIYLKNIEGLTLTNNFICHRDEDITLTNNQSPVPQTILNCSNVYIEDYQYALPDPNIHFLLNEAPGSQDLINSGTDSNVSLDVIVQGGQITQGFVDDEIGYAFKINTSANGELRLVNSNDGSPFPGPVQGAARTYSFWVKPEQSIFQALLYSGGPTDGEVFTVQMQSNRVLRVTDNNQNFVRMEDMPLDIGKWNHVVITVPTNSTMFSIQLYKNGMPSTETHSGNDVFINTASNTVKLFPTFNGTVSDIRYFDYKLCSSEVESLYNNRQTLSINDFIGETHKIIVYPTITSNTLYFSEPISSIKVINLLGATLISKKGVNLTELDVSKLASSLYILRINNNQTVKIYKK</sequence>
<dbReference type="SUPFAM" id="SSF51126">
    <property type="entry name" value="Pectin lyase-like"/>
    <property type="match status" value="1"/>
</dbReference>
<comment type="caution">
    <text evidence="4">The sequence shown here is derived from an EMBL/GenBank/DDBJ whole genome shotgun (WGS) entry which is preliminary data.</text>
</comment>
<dbReference type="InterPro" id="IPR007742">
    <property type="entry name" value="NosD_dom"/>
</dbReference>
<organism evidence="4 5">
    <name type="scientific">Gaetbulibacter aquiaggeris</name>
    <dbReference type="NCBI Taxonomy" id="1735373"/>
    <lineage>
        <taxon>Bacteria</taxon>
        <taxon>Pseudomonadati</taxon>
        <taxon>Bacteroidota</taxon>
        <taxon>Flavobacteriia</taxon>
        <taxon>Flavobacteriales</taxon>
        <taxon>Flavobacteriaceae</taxon>
        <taxon>Gaetbulibacter</taxon>
    </lineage>
</organism>
<feature type="chain" id="PRO_5047345809" evidence="2">
    <location>
        <begin position="20"/>
        <end position="890"/>
    </location>
</feature>
<dbReference type="Gene3D" id="2.60.120.200">
    <property type="match status" value="1"/>
</dbReference>
<protein>
    <submittedName>
        <fullName evidence="4">LamG-like jellyroll fold domain-containing protein</fullName>
    </submittedName>
</protein>
<dbReference type="RefSeq" id="WP_395436459.1">
    <property type="nucleotide sequence ID" value="NZ_JBAWKC010000001.1"/>
</dbReference>
<dbReference type="Gene3D" id="2.160.20.10">
    <property type="entry name" value="Single-stranded right-handed beta-helix, Pectin lyase-like"/>
    <property type="match status" value="2"/>
</dbReference>
<feature type="domain" description="Periplasmic copper-binding protein NosD beta helix" evidence="3">
    <location>
        <begin position="356"/>
        <end position="498"/>
    </location>
</feature>
<feature type="signal peptide" evidence="2">
    <location>
        <begin position="1"/>
        <end position="19"/>
    </location>
</feature>
<dbReference type="InterPro" id="IPR013320">
    <property type="entry name" value="ConA-like_dom_sf"/>
</dbReference>
<evidence type="ECO:0000259" key="3">
    <source>
        <dbReference type="Pfam" id="PF05048"/>
    </source>
</evidence>
<dbReference type="SUPFAM" id="SSF49899">
    <property type="entry name" value="Concanavalin A-like lectins/glucanases"/>
    <property type="match status" value="1"/>
</dbReference>
<dbReference type="EMBL" id="JBAWKC010000001">
    <property type="protein sequence ID" value="MFH6767182.1"/>
    <property type="molecule type" value="Genomic_DNA"/>
</dbReference>
<evidence type="ECO:0000313" key="4">
    <source>
        <dbReference type="EMBL" id="MFH6767182.1"/>
    </source>
</evidence>
<evidence type="ECO:0000256" key="1">
    <source>
        <dbReference type="ARBA" id="ARBA00022729"/>
    </source>
</evidence>
<reference evidence="4 5" key="1">
    <citation type="submission" date="2024-02" db="EMBL/GenBank/DDBJ databases">
        <title>A Gaetbulibacter species isolated from tidal flats and genomic insights of their niches.</title>
        <authorList>
            <person name="Ye Y."/>
        </authorList>
    </citation>
    <scope>NUCLEOTIDE SEQUENCE [LARGE SCALE GENOMIC DNA]</scope>
    <source>
        <strain evidence="4 5">KEM-8</strain>
    </source>
</reference>
<dbReference type="NCBIfam" id="TIGR04183">
    <property type="entry name" value="Por_Secre_tail"/>
    <property type="match status" value="1"/>
</dbReference>
<evidence type="ECO:0000256" key="2">
    <source>
        <dbReference type="SAM" id="SignalP"/>
    </source>
</evidence>
<dbReference type="SMART" id="SM00710">
    <property type="entry name" value="PbH1"/>
    <property type="match status" value="6"/>
</dbReference>
<dbReference type="InterPro" id="IPR026444">
    <property type="entry name" value="Secre_tail"/>
</dbReference>
<dbReference type="Proteomes" id="UP001610104">
    <property type="component" value="Unassembled WGS sequence"/>
</dbReference>
<accession>A0ABW7MK39</accession>
<dbReference type="InterPro" id="IPR006626">
    <property type="entry name" value="PbH1"/>
</dbReference>
<keyword evidence="5" id="KW-1185">Reference proteome</keyword>
<dbReference type="InterPro" id="IPR022441">
    <property type="entry name" value="Para_beta_helix_rpt-2"/>
</dbReference>
<keyword evidence="1 2" id="KW-0732">Signal</keyword>
<dbReference type="Pfam" id="PF05048">
    <property type="entry name" value="NosD"/>
    <property type="match status" value="1"/>
</dbReference>
<dbReference type="InterPro" id="IPR011050">
    <property type="entry name" value="Pectin_lyase_fold/virulence"/>
</dbReference>
<proteinExistence type="predicted"/>
<name>A0ABW7MK39_9FLAO</name>